<dbReference type="Proteomes" id="UP000179467">
    <property type="component" value="Unassembled WGS sequence"/>
</dbReference>
<dbReference type="PANTHER" id="PTHR42695:SF5">
    <property type="entry name" value="GLUTAMINE AMIDOTRANSFERASE YLR126C-RELATED"/>
    <property type="match status" value="1"/>
</dbReference>
<keyword evidence="2" id="KW-0808">Transferase</keyword>
<gene>
    <name evidence="2" type="ORF">BHE75_03194</name>
</gene>
<evidence type="ECO:0000313" key="2">
    <source>
        <dbReference type="EMBL" id="OHT21189.1"/>
    </source>
</evidence>
<comment type="caution">
    <text evidence="2">The sequence shown here is derived from an EMBL/GenBank/DDBJ whole genome shotgun (WGS) entry which is preliminary data.</text>
</comment>
<dbReference type="NCBIfam" id="NF005458">
    <property type="entry name" value="PRK07053.1"/>
    <property type="match status" value="1"/>
</dbReference>
<keyword evidence="3" id="KW-1185">Reference proteome</keyword>
<name>A0A1S1HFY1_9SPHN</name>
<proteinExistence type="predicted"/>
<organism evidence="2 3">
    <name type="scientific">Edaphosphingomonas haloaromaticamans</name>
    <dbReference type="NCBI Taxonomy" id="653954"/>
    <lineage>
        <taxon>Bacteria</taxon>
        <taxon>Pseudomonadati</taxon>
        <taxon>Pseudomonadota</taxon>
        <taxon>Alphaproteobacteria</taxon>
        <taxon>Sphingomonadales</taxon>
        <taxon>Rhizorhabdaceae</taxon>
        <taxon>Edaphosphingomonas</taxon>
    </lineage>
</organism>
<dbReference type="Pfam" id="PF00117">
    <property type="entry name" value="GATase"/>
    <property type="match status" value="1"/>
</dbReference>
<dbReference type="InterPro" id="IPR017926">
    <property type="entry name" value="GATASE"/>
</dbReference>
<protein>
    <submittedName>
        <fullName evidence="2">Glutamine amidotransferase</fullName>
    </submittedName>
</protein>
<keyword evidence="2" id="KW-0315">Glutamine amidotransferase</keyword>
<evidence type="ECO:0000259" key="1">
    <source>
        <dbReference type="Pfam" id="PF00117"/>
    </source>
</evidence>
<reference evidence="2 3" key="1">
    <citation type="submission" date="2016-09" db="EMBL/GenBank/DDBJ databases">
        <title>Metabolic pathway, cell adaptation mechanisms and a novel monoxygenase revealed through proteogenomic-transcription analysis of a Sphingomonas haloaromaticamans strain degrading the fungicide ortho-phenylphenol.</title>
        <authorList>
            <person name="Perruchon C."/>
            <person name="Papadopoulou E.S."/>
            <person name="Rousidou C."/>
            <person name="Vasileiadis S."/>
            <person name="Tanou G."/>
            <person name="Amoutzias G."/>
            <person name="Molassiotis A."/>
            <person name="Karpouzas D.G."/>
        </authorList>
    </citation>
    <scope>NUCLEOTIDE SEQUENCE [LARGE SCALE GENOMIC DNA]</scope>
    <source>
        <strain evidence="2 3">P3</strain>
    </source>
</reference>
<dbReference type="GO" id="GO:0005829">
    <property type="term" value="C:cytosol"/>
    <property type="evidence" value="ECO:0007669"/>
    <property type="project" value="TreeGrafter"/>
</dbReference>
<dbReference type="GO" id="GO:0016740">
    <property type="term" value="F:transferase activity"/>
    <property type="evidence" value="ECO:0007669"/>
    <property type="project" value="UniProtKB-KW"/>
</dbReference>
<dbReference type="EMBL" id="MIPT01000001">
    <property type="protein sequence ID" value="OHT21189.1"/>
    <property type="molecule type" value="Genomic_DNA"/>
</dbReference>
<dbReference type="PANTHER" id="PTHR42695">
    <property type="entry name" value="GLUTAMINE AMIDOTRANSFERASE YLR126C-RELATED"/>
    <property type="match status" value="1"/>
</dbReference>
<dbReference type="InterPro" id="IPR029062">
    <property type="entry name" value="Class_I_gatase-like"/>
</dbReference>
<dbReference type="PROSITE" id="PS51273">
    <property type="entry name" value="GATASE_TYPE_1"/>
    <property type="match status" value="1"/>
</dbReference>
<feature type="domain" description="Glutamine amidotransferase" evidence="1">
    <location>
        <begin position="43"/>
        <end position="189"/>
    </location>
</feature>
<dbReference type="SUPFAM" id="SSF52317">
    <property type="entry name" value="Class I glutamine amidotransferase-like"/>
    <property type="match status" value="1"/>
</dbReference>
<dbReference type="InterPro" id="IPR044992">
    <property type="entry name" value="ChyE-like"/>
</dbReference>
<sequence>MKRALVIRHVPVEGVAGFRAPIEAAGFIVDRIDVTDPAFPETDMVAPDLVVMMGGPMGVYETDRHPWIACQIRRLGERLAADRPTLGVCLGAQMMAAALGARVYPGGRQEVGFAPVSLNGKGADSPLRHVEGLPMLHWHGDTFDLPGGTELLASTDHYAHQAFRRGANILALQFHAEMGEDPRFENWLEKWPDAIAAAGGTADELRAHHDAHGPNAVAAGRRMIAEWLEGLRL</sequence>
<dbReference type="AlphaFoldDB" id="A0A1S1HFY1"/>
<accession>A0A1S1HFY1</accession>
<dbReference type="Gene3D" id="3.40.50.880">
    <property type="match status" value="1"/>
</dbReference>
<dbReference type="OrthoDB" id="9813383at2"/>
<dbReference type="CDD" id="cd01741">
    <property type="entry name" value="GATase1_1"/>
    <property type="match status" value="1"/>
</dbReference>
<dbReference type="RefSeq" id="WP_070934418.1">
    <property type="nucleotide sequence ID" value="NZ_MIPT01000001.1"/>
</dbReference>
<evidence type="ECO:0000313" key="3">
    <source>
        <dbReference type="Proteomes" id="UP000179467"/>
    </source>
</evidence>